<evidence type="ECO:0000256" key="1">
    <source>
        <dbReference type="SAM" id="MobiDB-lite"/>
    </source>
</evidence>
<dbReference type="AlphaFoldDB" id="A0AAD4K6L7"/>
<evidence type="ECO:0000313" key="2">
    <source>
        <dbReference type="EMBL" id="KAH8378473.1"/>
    </source>
</evidence>
<proteinExistence type="predicted"/>
<feature type="compositionally biased region" description="Polar residues" evidence="1">
    <location>
        <begin position="69"/>
        <end position="85"/>
    </location>
</feature>
<comment type="caution">
    <text evidence="2">The sequence shown here is derived from an EMBL/GenBank/DDBJ whole genome shotgun (WGS) entry which is preliminary data.</text>
</comment>
<keyword evidence="3" id="KW-1185">Reference proteome</keyword>
<dbReference type="EMBL" id="JAJJHW010001127">
    <property type="protein sequence ID" value="KAH8378473.1"/>
    <property type="molecule type" value="Genomic_DNA"/>
</dbReference>
<organism evidence="2 3">
    <name type="scientific">Drosophila rubida</name>
    <dbReference type="NCBI Taxonomy" id="30044"/>
    <lineage>
        <taxon>Eukaryota</taxon>
        <taxon>Metazoa</taxon>
        <taxon>Ecdysozoa</taxon>
        <taxon>Arthropoda</taxon>
        <taxon>Hexapoda</taxon>
        <taxon>Insecta</taxon>
        <taxon>Pterygota</taxon>
        <taxon>Neoptera</taxon>
        <taxon>Endopterygota</taxon>
        <taxon>Diptera</taxon>
        <taxon>Brachycera</taxon>
        <taxon>Muscomorpha</taxon>
        <taxon>Ephydroidea</taxon>
        <taxon>Drosophilidae</taxon>
        <taxon>Drosophila</taxon>
    </lineage>
</organism>
<reference evidence="2" key="1">
    <citation type="journal article" date="2021" name="Mol. Ecol. Resour.">
        <title>Phylogenomic analyses of the genus Drosophila reveals genomic signals of climate adaptation.</title>
        <authorList>
            <person name="Li F."/>
            <person name="Rane R.V."/>
            <person name="Luria V."/>
            <person name="Xiong Z."/>
            <person name="Chen J."/>
            <person name="Li Z."/>
            <person name="Catullo R.A."/>
            <person name="Griffin P.C."/>
            <person name="Schiffer M."/>
            <person name="Pearce S."/>
            <person name="Lee S.F."/>
            <person name="McElroy K."/>
            <person name="Stocker A."/>
            <person name="Shirriffs J."/>
            <person name="Cockerell F."/>
            <person name="Coppin C."/>
            <person name="Sgro C.M."/>
            <person name="Karger A."/>
            <person name="Cain J.W."/>
            <person name="Weber J.A."/>
            <person name="Santpere G."/>
            <person name="Kirschner M.W."/>
            <person name="Hoffmann A.A."/>
            <person name="Oakeshott J.G."/>
            <person name="Zhang G."/>
        </authorList>
    </citation>
    <scope>NUCLEOTIDE SEQUENCE</scope>
    <source>
        <strain evidence="2">BGI-SZ-2011g</strain>
    </source>
</reference>
<evidence type="ECO:0000313" key="3">
    <source>
        <dbReference type="Proteomes" id="UP001200034"/>
    </source>
</evidence>
<protein>
    <submittedName>
        <fullName evidence="2">Uncharacterized protein</fullName>
    </submittedName>
</protein>
<feature type="compositionally biased region" description="Low complexity" evidence="1">
    <location>
        <begin position="91"/>
        <end position="115"/>
    </location>
</feature>
<feature type="region of interest" description="Disordered" evidence="1">
    <location>
        <begin position="53"/>
        <end position="116"/>
    </location>
</feature>
<sequence length="211" mass="23692">MTTYQRNTNRIPKAAPGYAADTYPIVPMMDDKLIIYGNGLIFGGTADPGPFASMQQGGAVARPGGRRLPNQQNNSLTGIPSSPMNNLVPHQRMQQQQQRPWQQQQQQPRQQPPIQSHGIRTNQRIGMNQQQSQARLLPQQQLHQPMPMSVSMPPQQQQPAPQSQAYNYWPFGGIAQPNNNMGYGYNQAHAWPGYTVLNPINPNWTYSFGMD</sequence>
<dbReference type="Proteomes" id="UP001200034">
    <property type="component" value="Unassembled WGS sequence"/>
</dbReference>
<name>A0AAD4K6L7_9MUSC</name>
<gene>
    <name evidence="2" type="ORF">KR093_011602</name>
</gene>
<accession>A0AAD4K6L7</accession>